<evidence type="ECO:0000256" key="11">
    <source>
        <dbReference type="SAM" id="Phobius"/>
    </source>
</evidence>
<feature type="transmembrane region" description="Helical" evidence="11">
    <location>
        <begin position="214"/>
        <end position="233"/>
    </location>
</feature>
<name>A0A6I8M4Z5_9PSEU</name>
<feature type="transmembrane region" description="Helical" evidence="11">
    <location>
        <begin position="428"/>
        <end position="445"/>
    </location>
</feature>
<feature type="transmembrane region" description="Helical" evidence="11">
    <location>
        <begin position="268"/>
        <end position="287"/>
    </location>
</feature>
<feature type="transmembrane region" description="Helical" evidence="11">
    <location>
        <begin position="392"/>
        <end position="416"/>
    </location>
</feature>
<feature type="transmembrane region" description="Helical" evidence="11">
    <location>
        <begin position="335"/>
        <end position="353"/>
    </location>
</feature>
<feature type="transmembrane region" description="Helical" evidence="11">
    <location>
        <begin position="359"/>
        <end position="380"/>
    </location>
</feature>
<feature type="transmembrane region" description="Helical" evidence="11">
    <location>
        <begin position="183"/>
        <end position="208"/>
    </location>
</feature>
<evidence type="ECO:0000256" key="1">
    <source>
        <dbReference type="ARBA" id="ARBA00004651"/>
    </source>
</evidence>
<dbReference type="InterPro" id="IPR051084">
    <property type="entry name" value="H+-coupled_symporters"/>
</dbReference>
<evidence type="ECO:0000256" key="9">
    <source>
        <dbReference type="ARBA" id="ARBA00037295"/>
    </source>
</evidence>
<dbReference type="InterPro" id="IPR036259">
    <property type="entry name" value="MFS_trans_sf"/>
</dbReference>
<dbReference type="FunFam" id="1.20.1250.20:FF:000001">
    <property type="entry name" value="Dicarboxylate MFS transporter"/>
    <property type="match status" value="1"/>
</dbReference>
<dbReference type="PANTHER" id="PTHR43528:SF1">
    <property type="entry name" value="ALPHA-KETOGLUTARATE PERMEASE"/>
    <property type="match status" value="1"/>
</dbReference>
<feature type="transmembrane region" description="Helical" evidence="11">
    <location>
        <begin position="111"/>
        <end position="129"/>
    </location>
</feature>
<organism evidence="13 14">
    <name type="scientific">Amycolatopsis camponoti</name>
    <dbReference type="NCBI Taxonomy" id="2606593"/>
    <lineage>
        <taxon>Bacteria</taxon>
        <taxon>Bacillati</taxon>
        <taxon>Actinomycetota</taxon>
        <taxon>Actinomycetes</taxon>
        <taxon>Pseudonocardiales</taxon>
        <taxon>Pseudonocardiaceae</taxon>
        <taxon>Amycolatopsis</taxon>
    </lineage>
</organism>
<keyword evidence="8 11" id="KW-0472">Membrane</keyword>
<evidence type="ECO:0000256" key="5">
    <source>
        <dbReference type="ARBA" id="ARBA00022692"/>
    </source>
</evidence>
<evidence type="ECO:0000256" key="6">
    <source>
        <dbReference type="ARBA" id="ARBA00022847"/>
    </source>
</evidence>
<feature type="transmembrane region" description="Helical" evidence="11">
    <location>
        <begin position="135"/>
        <end position="152"/>
    </location>
</feature>
<evidence type="ECO:0000256" key="8">
    <source>
        <dbReference type="ARBA" id="ARBA00023136"/>
    </source>
</evidence>
<dbReference type="AlphaFoldDB" id="A0A6I8M4Z5"/>
<dbReference type="PROSITE" id="PS50850">
    <property type="entry name" value="MFS"/>
    <property type="match status" value="1"/>
</dbReference>
<dbReference type="PROSITE" id="PS00217">
    <property type="entry name" value="SUGAR_TRANSPORT_2"/>
    <property type="match status" value="1"/>
</dbReference>
<dbReference type="PROSITE" id="PS00216">
    <property type="entry name" value="SUGAR_TRANSPORT_1"/>
    <property type="match status" value="1"/>
</dbReference>
<keyword evidence="4" id="KW-1003">Cell membrane</keyword>
<dbReference type="InterPro" id="IPR005829">
    <property type="entry name" value="Sugar_transporter_CS"/>
</dbReference>
<evidence type="ECO:0000256" key="4">
    <source>
        <dbReference type="ARBA" id="ARBA00022475"/>
    </source>
</evidence>
<keyword evidence="6" id="KW-0769">Symport</keyword>
<reference evidence="13 14" key="1">
    <citation type="submission" date="2019-09" db="EMBL/GenBank/DDBJ databases">
        <authorList>
            <person name="Leyn A S."/>
        </authorList>
    </citation>
    <scope>NUCLEOTIDE SEQUENCE [LARGE SCALE GENOMIC DNA]</scope>
    <source>
        <strain evidence="13">AA231_1</strain>
    </source>
</reference>
<evidence type="ECO:0000313" key="14">
    <source>
        <dbReference type="Proteomes" id="UP000399805"/>
    </source>
</evidence>
<keyword evidence="3" id="KW-0813">Transport</keyword>
<dbReference type="InterPro" id="IPR020846">
    <property type="entry name" value="MFS_dom"/>
</dbReference>
<evidence type="ECO:0000256" key="2">
    <source>
        <dbReference type="ARBA" id="ARBA00008240"/>
    </source>
</evidence>
<evidence type="ECO:0000256" key="10">
    <source>
        <dbReference type="ARBA" id="ARBA00039918"/>
    </source>
</evidence>
<dbReference type="SUPFAM" id="SSF103473">
    <property type="entry name" value="MFS general substrate transporter"/>
    <property type="match status" value="1"/>
</dbReference>
<evidence type="ECO:0000313" key="13">
    <source>
        <dbReference type="EMBL" id="VVJ23911.1"/>
    </source>
</evidence>
<dbReference type="Pfam" id="PF00083">
    <property type="entry name" value="Sugar_tr"/>
    <property type="match status" value="1"/>
</dbReference>
<protein>
    <recommendedName>
        <fullName evidence="10">Putative proline/betaine transporter</fullName>
    </recommendedName>
</protein>
<keyword evidence="14" id="KW-1185">Reference proteome</keyword>
<dbReference type="Proteomes" id="UP000399805">
    <property type="component" value="Unassembled WGS sequence"/>
</dbReference>
<comment type="function">
    <text evidence="9">May be a proton symporter involved in the uptake of osmolytes such as proline and glycine betaine.</text>
</comment>
<dbReference type="GO" id="GO:0015293">
    <property type="term" value="F:symporter activity"/>
    <property type="evidence" value="ECO:0007669"/>
    <property type="project" value="UniProtKB-KW"/>
</dbReference>
<keyword evidence="7 11" id="KW-1133">Transmembrane helix</keyword>
<proteinExistence type="inferred from homology"/>
<evidence type="ECO:0000259" key="12">
    <source>
        <dbReference type="PROSITE" id="PS50850"/>
    </source>
</evidence>
<evidence type="ECO:0000256" key="7">
    <source>
        <dbReference type="ARBA" id="ARBA00022989"/>
    </source>
</evidence>
<feature type="transmembrane region" description="Helical" evidence="11">
    <location>
        <begin position="307"/>
        <end position="326"/>
    </location>
</feature>
<dbReference type="PANTHER" id="PTHR43528">
    <property type="entry name" value="ALPHA-KETOGLUTARATE PERMEASE"/>
    <property type="match status" value="1"/>
</dbReference>
<gene>
    <name evidence="13" type="ORF">AA23TX_08794</name>
</gene>
<sequence>MDELERPSGHCTEEVVAGMSEEAATTGKPTADERTVKRAVWASAMGNATEWYDYGVFTSGAIAVSIGSEFFPGEGNAVLKSLALLAVGFIVRPFGGAFFGPLGDKIGRKRVLAVTILLMSGCTFLVGVLPTYSGSYSMGIAAPIAILLLRIIQGFSTGGEYGGAATFIAEYSPTKRRGFFGSFLELGTLGGYVLGNLVVLSVTLSLSADQVDAWGWRIPFFVALPLGLIGLYLRNKLEDTPEFRRMEAAGEKPHKAPLKEIFVRNWRMILNLIGIVLLLNVADYLLLTTMPTYFTDTLKINDNTSTLIIIAVEVIQMAIIIPLGALSDRIGRKPLLLTAAIGFLVLSWPSLKLMQSGSIFWLFVGFLIVALLLVLMLAVIGSTFPAMFPTRVRYGSFAIGYNISTSLFGGTCGVIVTALIKSTGNEDWPAYYLMAAALIAIIPIIKIPETSQVPMDQIETADSGGKLTSAAAQR</sequence>
<feature type="domain" description="Major facilitator superfamily (MFS) profile" evidence="12">
    <location>
        <begin position="39"/>
        <end position="452"/>
    </location>
</feature>
<comment type="subcellular location">
    <subcellularLocation>
        <location evidence="1">Cell membrane</location>
        <topology evidence="1">Multi-pass membrane protein</topology>
    </subcellularLocation>
</comment>
<keyword evidence="5 11" id="KW-0812">Transmembrane</keyword>
<accession>A0A6I8M4Z5</accession>
<feature type="transmembrane region" description="Helical" evidence="11">
    <location>
        <begin position="77"/>
        <end position="99"/>
    </location>
</feature>
<dbReference type="GO" id="GO:0005886">
    <property type="term" value="C:plasma membrane"/>
    <property type="evidence" value="ECO:0007669"/>
    <property type="project" value="UniProtKB-SubCell"/>
</dbReference>
<dbReference type="Gene3D" id="1.20.1250.20">
    <property type="entry name" value="MFS general substrate transporter like domains"/>
    <property type="match status" value="2"/>
</dbReference>
<dbReference type="InterPro" id="IPR005828">
    <property type="entry name" value="MFS_sugar_transport-like"/>
</dbReference>
<comment type="similarity">
    <text evidence="2">Belongs to the major facilitator superfamily. Metabolite:H+ Symporter (MHS) family (TC 2.A.1.6) family.</text>
</comment>
<dbReference type="EMBL" id="CABVGP010000003">
    <property type="protein sequence ID" value="VVJ23911.1"/>
    <property type="molecule type" value="Genomic_DNA"/>
</dbReference>
<evidence type="ECO:0000256" key="3">
    <source>
        <dbReference type="ARBA" id="ARBA00022448"/>
    </source>
</evidence>